<dbReference type="Proteomes" id="UP000230423">
    <property type="component" value="Unassembled WGS sequence"/>
</dbReference>
<keyword evidence="2" id="KW-1185">Reference proteome</keyword>
<dbReference type="EMBL" id="KZ355404">
    <property type="protein sequence ID" value="PIO60469.1"/>
    <property type="molecule type" value="Genomic_DNA"/>
</dbReference>
<evidence type="ECO:0000313" key="1">
    <source>
        <dbReference type="EMBL" id="PIO60469.1"/>
    </source>
</evidence>
<accession>A0A2G9TR30</accession>
<name>A0A2G9TR30_TELCI</name>
<proteinExistence type="predicted"/>
<organism evidence="1 2">
    <name type="scientific">Teladorsagia circumcincta</name>
    <name type="common">Brown stomach worm</name>
    <name type="synonym">Ostertagia circumcincta</name>
    <dbReference type="NCBI Taxonomy" id="45464"/>
    <lineage>
        <taxon>Eukaryota</taxon>
        <taxon>Metazoa</taxon>
        <taxon>Ecdysozoa</taxon>
        <taxon>Nematoda</taxon>
        <taxon>Chromadorea</taxon>
        <taxon>Rhabditida</taxon>
        <taxon>Rhabditina</taxon>
        <taxon>Rhabditomorpha</taxon>
        <taxon>Strongyloidea</taxon>
        <taxon>Trichostrongylidae</taxon>
        <taxon>Teladorsagia</taxon>
    </lineage>
</organism>
<sequence>MVTPRQLHLLPLHSFYHHLQPSVKAFEENYIGAHNGRKLTSLFIISHALPDHLNRMSAAYIRSRRLRLPKCDCLAAPVDVFDREPTYNSVLYWGD</sequence>
<reference evidence="1 2" key="1">
    <citation type="submission" date="2015-09" db="EMBL/GenBank/DDBJ databases">
        <title>Draft genome of the parasitic nematode Teladorsagia circumcincta isolate WARC Sus (inbred).</title>
        <authorList>
            <person name="Mitreva M."/>
        </authorList>
    </citation>
    <scope>NUCLEOTIDE SEQUENCE [LARGE SCALE GENOMIC DNA]</scope>
    <source>
        <strain evidence="1 2">S</strain>
    </source>
</reference>
<dbReference type="AlphaFoldDB" id="A0A2G9TR30"/>
<evidence type="ECO:0000313" key="2">
    <source>
        <dbReference type="Proteomes" id="UP000230423"/>
    </source>
</evidence>
<gene>
    <name evidence="1" type="ORF">TELCIR_18033</name>
</gene>
<protein>
    <submittedName>
        <fullName evidence="1">Uncharacterized protein</fullName>
    </submittedName>
</protein>